<evidence type="ECO:0000256" key="7">
    <source>
        <dbReference type="ARBA" id="ARBA00023235"/>
    </source>
</evidence>
<dbReference type="AlphaFoldDB" id="A0A5C0UIQ2"/>
<dbReference type="PANTHER" id="PTHR30560">
    <property type="entry name" value="TRIGGER FACTOR CHAPERONE AND PEPTIDYL-PROLYL CIS/TRANS ISOMERASE"/>
    <property type="match status" value="1"/>
</dbReference>
<keyword evidence="7 9" id="KW-0413">Isomerase</keyword>
<evidence type="ECO:0000259" key="11">
    <source>
        <dbReference type="Pfam" id="PF05698"/>
    </source>
</evidence>
<evidence type="ECO:0000313" key="13">
    <source>
        <dbReference type="Proteomes" id="UP000323844"/>
    </source>
</evidence>
<dbReference type="GO" id="GO:0003755">
    <property type="term" value="F:peptidyl-prolyl cis-trans isomerase activity"/>
    <property type="evidence" value="ECO:0007669"/>
    <property type="project" value="UniProtKB-UniRule"/>
</dbReference>
<dbReference type="Pfam" id="PF05697">
    <property type="entry name" value="Trigger_N"/>
    <property type="match status" value="1"/>
</dbReference>
<keyword evidence="6 9" id="KW-0143">Chaperone</keyword>
<dbReference type="InterPro" id="IPR046357">
    <property type="entry name" value="PPIase_dom_sf"/>
</dbReference>
<keyword evidence="13" id="KW-1185">Reference proteome</keyword>
<dbReference type="NCBIfam" id="TIGR00115">
    <property type="entry name" value="tig"/>
    <property type="match status" value="1"/>
</dbReference>
<comment type="subcellular location">
    <subcellularLocation>
        <location evidence="9">Cytoplasm</location>
    </subcellularLocation>
    <text evidence="9">About half TF is bound to the ribosome near the polypeptide exit tunnel while the other half is free in the cytoplasm.</text>
</comment>
<dbReference type="EMBL" id="CP043312">
    <property type="protein sequence ID" value="QEK39393.1"/>
    <property type="molecule type" value="Genomic_DNA"/>
</dbReference>
<dbReference type="InterPro" id="IPR037041">
    <property type="entry name" value="Trigger_fac_C_sf"/>
</dbReference>
<comment type="catalytic activity">
    <reaction evidence="1 9">
        <text>[protein]-peptidylproline (omega=180) = [protein]-peptidylproline (omega=0)</text>
        <dbReference type="Rhea" id="RHEA:16237"/>
        <dbReference type="Rhea" id="RHEA-COMP:10747"/>
        <dbReference type="Rhea" id="RHEA-COMP:10748"/>
        <dbReference type="ChEBI" id="CHEBI:83833"/>
        <dbReference type="ChEBI" id="CHEBI:83834"/>
        <dbReference type="EC" id="5.2.1.8"/>
    </reaction>
</comment>
<dbReference type="OrthoDB" id="9767721at2"/>
<dbReference type="GO" id="GO:0015031">
    <property type="term" value="P:protein transport"/>
    <property type="evidence" value="ECO:0007669"/>
    <property type="project" value="UniProtKB-UniRule"/>
</dbReference>
<keyword evidence="9" id="KW-0132">Cell division</keyword>
<evidence type="ECO:0000256" key="2">
    <source>
        <dbReference type="ARBA" id="ARBA00005464"/>
    </source>
</evidence>
<comment type="function">
    <text evidence="9">Involved in protein export. Acts as a chaperone by maintaining the newly synthesized protein in an open conformation. Functions as a peptidyl-prolyl cis-trans isomerase.</text>
</comment>
<sequence length="444" mass="51593">MEDIQKREIETSEKLVKRYEVTFPQAVVQPVVNVKLKEKQKSAKEPGFREGQVPFFVVERKYKKSLTQDAIKEKMQEVVFELTESFKDKVLGKPKIEDFKEENGAVSFRFSVELFPEFDMPDFSSIDIEHYNIKVLDSDIDDYIGLIARAKRQIDEETPKEDPIKMGDSVLINCNFFLDGKLLENRKIENKYVDIGYSSILKEMTDGLMGRKVGDTPEFEVTFPYEEMDKEIAGKKCLAKVEILDVRRYLETPAIDQAFAEQYGCASVAELRYRVSGLLRDTAYEDLFGVNKAKLFDSLEKMLDFDVPTSIFEEEYSGLLKNEELKKHLSLNQDDYQQYCRNLAMRKMRIGLLLSEYTKRNNIRVSEEELQRHIDGEIRKFPDRKEQILKYYKENVSLVYSNHLEQKAVSNVLSVEVNLVESDKTLSEVKKIVNSAKQSLANRN</sequence>
<comment type="similarity">
    <text evidence="2 9">Belongs to the FKBP-type PPIase family. Tig subfamily.</text>
</comment>
<proteinExistence type="inferred from homology"/>
<name>A0A5C0UIQ2_9RICK</name>
<organism evidence="12 13">
    <name type="scientific">Candidatus Sneabacter namystus</name>
    <dbReference type="NCBI Taxonomy" id="2601646"/>
    <lineage>
        <taxon>Bacteria</taxon>
        <taxon>Pseudomonadati</taxon>
        <taxon>Pseudomonadota</taxon>
        <taxon>Alphaproteobacteria</taxon>
        <taxon>Rickettsiales</taxon>
        <taxon>Rickettsiaceae</taxon>
        <taxon>Rickettsieae</taxon>
        <taxon>Candidatus Sneabacter</taxon>
    </lineage>
</organism>
<evidence type="ECO:0000313" key="12">
    <source>
        <dbReference type="EMBL" id="QEK39393.1"/>
    </source>
</evidence>
<protein>
    <recommendedName>
        <fullName evidence="4 9">Trigger factor</fullName>
        <shortName evidence="9">TF</shortName>
        <ecNumber evidence="3 9">5.2.1.8</ecNumber>
    </recommendedName>
    <alternativeName>
        <fullName evidence="8 9">PPIase</fullName>
    </alternativeName>
</protein>
<dbReference type="RefSeq" id="WP_148951754.1">
    <property type="nucleotide sequence ID" value="NZ_CP043312.1"/>
</dbReference>
<keyword evidence="9" id="KW-0131">Cell cycle</keyword>
<reference evidence="12 13" key="1">
    <citation type="submission" date="2019-08" db="EMBL/GenBank/DDBJ databases">
        <title>Highly reduced genomes of protist endosymbionts show evolutionary convergence.</title>
        <authorList>
            <person name="George E."/>
            <person name="Husnik F."/>
            <person name="Tashyreva D."/>
            <person name="Prokopchuk G."/>
            <person name="Horak A."/>
            <person name="Kwong W.K."/>
            <person name="Lukes J."/>
            <person name="Keeling P.J."/>
        </authorList>
    </citation>
    <scope>NUCLEOTIDE SEQUENCE [LARGE SCALE GENOMIC DNA]</scope>
    <source>
        <strain evidence="12">1621</strain>
    </source>
</reference>
<dbReference type="GO" id="GO:0043022">
    <property type="term" value="F:ribosome binding"/>
    <property type="evidence" value="ECO:0007669"/>
    <property type="project" value="TreeGrafter"/>
</dbReference>
<dbReference type="KEGG" id="snay:FZC37_00335"/>
<dbReference type="Gene3D" id="3.10.50.40">
    <property type="match status" value="1"/>
</dbReference>
<dbReference type="GO" id="GO:0005737">
    <property type="term" value="C:cytoplasm"/>
    <property type="evidence" value="ECO:0007669"/>
    <property type="project" value="UniProtKB-SubCell"/>
</dbReference>
<evidence type="ECO:0000256" key="5">
    <source>
        <dbReference type="ARBA" id="ARBA00023110"/>
    </source>
</evidence>
<dbReference type="InterPro" id="IPR027304">
    <property type="entry name" value="Trigger_fact/SurA_dom_sf"/>
</dbReference>
<dbReference type="PIRSF" id="PIRSF003095">
    <property type="entry name" value="Trigger_factor"/>
    <property type="match status" value="1"/>
</dbReference>
<feature type="domain" description="Trigger factor ribosome-binding bacterial" evidence="10">
    <location>
        <begin position="8"/>
        <end position="144"/>
    </location>
</feature>
<dbReference type="GO" id="GO:0051301">
    <property type="term" value="P:cell division"/>
    <property type="evidence" value="ECO:0007669"/>
    <property type="project" value="UniProtKB-KW"/>
</dbReference>
<dbReference type="InterPro" id="IPR008880">
    <property type="entry name" value="Trigger_fac_C"/>
</dbReference>
<dbReference type="PANTHER" id="PTHR30560:SF3">
    <property type="entry name" value="TRIGGER FACTOR-LIKE PROTEIN TIG, CHLOROPLASTIC"/>
    <property type="match status" value="1"/>
</dbReference>
<dbReference type="SUPFAM" id="SSF102735">
    <property type="entry name" value="Trigger factor ribosome-binding domain"/>
    <property type="match status" value="1"/>
</dbReference>
<keyword evidence="5 9" id="KW-0697">Rotamase</keyword>
<comment type="domain">
    <text evidence="9">Consists of 3 domains; the N-terminus binds the ribosome, the middle domain has PPIase activity, while the C-terminus has intrinsic chaperone activity on its own.</text>
</comment>
<dbReference type="Pfam" id="PF05698">
    <property type="entry name" value="Trigger_C"/>
    <property type="match status" value="1"/>
</dbReference>
<evidence type="ECO:0000256" key="9">
    <source>
        <dbReference type="HAMAP-Rule" id="MF_00303"/>
    </source>
</evidence>
<gene>
    <name evidence="9 12" type="primary">tig</name>
    <name evidence="12" type="ORF">FZC37_00335</name>
</gene>
<dbReference type="InterPro" id="IPR005215">
    <property type="entry name" value="Trig_fac"/>
</dbReference>
<dbReference type="GO" id="GO:0043335">
    <property type="term" value="P:protein unfolding"/>
    <property type="evidence" value="ECO:0007669"/>
    <property type="project" value="TreeGrafter"/>
</dbReference>
<dbReference type="Gene3D" id="3.30.70.1050">
    <property type="entry name" value="Trigger factor ribosome-binding domain"/>
    <property type="match status" value="1"/>
</dbReference>
<dbReference type="HAMAP" id="MF_00303">
    <property type="entry name" value="Trigger_factor_Tig"/>
    <property type="match status" value="1"/>
</dbReference>
<accession>A0A5C0UIQ2</accession>
<evidence type="ECO:0000256" key="1">
    <source>
        <dbReference type="ARBA" id="ARBA00000971"/>
    </source>
</evidence>
<dbReference type="GO" id="GO:0044183">
    <property type="term" value="F:protein folding chaperone"/>
    <property type="evidence" value="ECO:0007669"/>
    <property type="project" value="TreeGrafter"/>
</dbReference>
<dbReference type="Gene3D" id="1.10.3120.10">
    <property type="entry name" value="Trigger factor, C-terminal domain"/>
    <property type="match status" value="1"/>
</dbReference>
<dbReference type="Proteomes" id="UP000323844">
    <property type="component" value="Chromosome"/>
</dbReference>
<evidence type="ECO:0000256" key="8">
    <source>
        <dbReference type="ARBA" id="ARBA00029986"/>
    </source>
</evidence>
<dbReference type="InterPro" id="IPR008881">
    <property type="entry name" value="Trigger_fac_ribosome-bd_bac"/>
</dbReference>
<evidence type="ECO:0000256" key="3">
    <source>
        <dbReference type="ARBA" id="ARBA00013194"/>
    </source>
</evidence>
<dbReference type="SUPFAM" id="SSF109998">
    <property type="entry name" value="Triger factor/SurA peptide-binding domain-like"/>
    <property type="match status" value="1"/>
</dbReference>
<evidence type="ECO:0000259" key="10">
    <source>
        <dbReference type="Pfam" id="PF05697"/>
    </source>
</evidence>
<feature type="domain" description="Trigger factor C-terminal" evidence="11">
    <location>
        <begin position="267"/>
        <end position="413"/>
    </location>
</feature>
<dbReference type="InterPro" id="IPR036611">
    <property type="entry name" value="Trigger_fac_ribosome-bd_sf"/>
</dbReference>
<dbReference type="EC" id="5.2.1.8" evidence="3 9"/>
<keyword evidence="9" id="KW-0963">Cytoplasm</keyword>
<dbReference type="SUPFAM" id="SSF54534">
    <property type="entry name" value="FKBP-like"/>
    <property type="match status" value="1"/>
</dbReference>
<dbReference type="GO" id="GO:0051083">
    <property type="term" value="P:'de novo' cotranslational protein folding"/>
    <property type="evidence" value="ECO:0007669"/>
    <property type="project" value="TreeGrafter"/>
</dbReference>
<evidence type="ECO:0000256" key="4">
    <source>
        <dbReference type="ARBA" id="ARBA00016902"/>
    </source>
</evidence>
<evidence type="ECO:0000256" key="6">
    <source>
        <dbReference type="ARBA" id="ARBA00023186"/>
    </source>
</evidence>